<dbReference type="Proteomes" id="UP001341444">
    <property type="component" value="Unassembled WGS sequence"/>
</dbReference>
<dbReference type="Pfam" id="PF10719">
    <property type="entry name" value="ComFB"/>
    <property type="match status" value="1"/>
</dbReference>
<sequence length="90" mass="10247">MPVYNVMEEMVQNVLDKFKDQLHLACDCERCLDDVKALSLNHLPPKYVSNEKRSPFVRVEYTADYQGVANILSAVTQAAEVVSKNKRCNN</sequence>
<dbReference type="EMBL" id="JARMAB010000022">
    <property type="protein sequence ID" value="MED1204386.1"/>
    <property type="molecule type" value="Genomic_DNA"/>
</dbReference>
<evidence type="ECO:0000313" key="1">
    <source>
        <dbReference type="EMBL" id="MED1204386.1"/>
    </source>
</evidence>
<comment type="caution">
    <text evidence="1">The sequence shown here is derived from an EMBL/GenBank/DDBJ whole genome shotgun (WGS) entry which is preliminary data.</text>
</comment>
<organism evidence="1 2">
    <name type="scientific">Heyndrickxia acidicola</name>
    <dbReference type="NCBI Taxonomy" id="209389"/>
    <lineage>
        <taxon>Bacteria</taxon>
        <taxon>Bacillati</taxon>
        <taxon>Bacillota</taxon>
        <taxon>Bacilli</taxon>
        <taxon>Bacillales</taxon>
        <taxon>Bacillaceae</taxon>
        <taxon>Heyndrickxia</taxon>
    </lineage>
</organism>
<dbReference type="RefSeq" id="WP_066269473.1">
    <property type="nucleotide sequence ID" value="NZ_JARMAB010000022.1"/>
</dbReference>
<dbReference type="InterPro" id="IPR019657">
    <property type="entry name" value="ComFB"/>
</dbReference>
<gene>
    <name evidence="1" type="ORF">P4T90_15160</name>
</gene>
<evidence type="ECO:0000313" key="2">
    <source>
        <dbReference type="Proteomes" id="UP001341444"/>
    </source>
</evidence>
<protein>
    <submittedName>
        <fullName evidence="1">Late competence development ComFB family protein</fullName>
    </submittedName>
</protein>
<keyword evidence="2" id="KW-1185">Reference proteome</keyword>
<reference evidence="1 2" key="1">
    <citation type="submission" date="2023-03" db="EMBL/GenBank/DDBJ databases">
        <title>Bacillus Genome Sequencing.</title>
        <authorList>
            <person name="Dunlap C."/>
        </authorList>
    </citation>
    <scope>NUCLEOTIDE SEQUENCE [LARGE SCALE GENOMIC DNA]</scope>
    <source>
        <strain evidence="1 2">B-23453</strain>
    </source>
</reference>
<accession>A0ABU6MI79</accession>
<name>A0ABU6MI79_9BACI</name>
<proteinExistence type="predicted"/>